<dbReference type="PANTHER" id="PTHR12415:SF0">
    <property type="entry name" value="TYROSYL-DNA PHOSPHODIESTERASE 1"/>
    <property type="match status" value="1"/>
</dbReference>
<dbReference type="GO" id="GO:0017005">
    <property type="term" value="F:3'-tyrosyl-DNA phosphodiesterase activity"/>
    <property type="evidence" value="ECO:0007669"/>
    <property type="project" value="TreeGrafter"/>
</dbReference>
<evidence type="ECO:0000313" key="14">
    <source>
        <dbReference type="Proteomes" id="UP000669903"/>
    </source>
</evidence>
<organism evidence="13 14">
    <name type="scientific">Acromyrmex charruanus</name>
    <dbReference type="NCBI Taxonomy" id="2715315"/>
    <lineage>
        <taxon>Eukaryota</taxon>
        <taxon>Metazoa</taxon>
        <taxon>Ecdysozoa</taxon>
        <taxon>Arthropoda</taxon>
        <taxon>Hexapoda</taxon>
        <taxon>Insecta</taxon>
        <taxon>Pterygota</taxon>
        <taxon>Neoptera</taxon>
        <taxon>Endopterygota</taxon>
        <taxon>Hymenoptera</taxon>
        <taxon>Apocrita</taxon>
        <taxon>Aculeata</taxon>
        <taxon>Formicoidea</taxon>
        <taxon>Formicidae</taxon>
        <taxon>Myrmicinae</taxon>
        <taxon>Acromyrmex</taxon>
    </lineage>
</organism>
<evidence type="ECO:0000256" key="6">
    <source>
        <dbReference type="ARBA" id="ARBA00022839"/>
    </source>
</evidence>
<feature type="non-terminal residue" evidence="13">
    <location>
        <position position="571"/>
    </location>
</feature>
<reference evidence="13" key="1">
    <citation type="submission" date="2020-03" db="EMBL/GenBank/DDBJ databases">
        <title>Relaxed selection underlies rapid genomic changes in the transitions from sociality to social parasitism in ants.</title>
        <authorList>
            <person name="Bi X."/>
        </authorList>
    </citation>
    <scope>NUCLEOTIDE SEQUENCE</scope>
    <source>
        <strain evidence="13">BGI-DK2014a</strain>
        <tissue evidence="13">Whole body</tissue>
    </source>
</reference>
<dbReference type="PANTHER" id="PTHR12415">
    <property type="entry name" value="TYROSYL-DNA PHOSPHODIESTERASE 1"/>
    <property type="match status" value="1"/>
</dbReference>
<evidence type="ECO:0000256" key="4">
    <source>
        <dbReference type="ARBA" id="ARBA00022763"/>
    </source>
</evidence>
<evidence type="ECO:0000256" key="7">
    <source>
        <dbReference type="ARBA" id="ARBA00023204"/>
    </source>
</evidence>
<feature type="active site" description="Nucleophile" evidence="9">
    <location>
        <position position="243"/>
    </location>
</feature>
<proteinExistence type="inferred from homology"/>
<feature type="non-terminal residue" evidence="13">
    <location>
        <position position="1"/>
    </location>
</feature>
<evidence type="ECO:0000256" key="2">
    <source>
        <dbReference type="ARBA" id="ARBA00010205"/>
    </source>
</evidence>
<keyword evidence="5" id="KW-0378">Hydrolase</keyword>
<accession>A0A836K756</accession>
<dbReference type="AlphaFoldDB" id="A0A836K756"/>
<feature type="binding site" evidence="10">
    <location>
        <position position="471"/>
    </location>
    <ligand>
        <name>substrate</name>
    </ligand>
</feature>
<evidence type="ECO:0000256" key="5">
    <source>
        <dbReference type="ARBA" id="ARBA00022801"/>
    </source>
</evidence>
<dbReference type="Proteomes" id="UP000669903">
    <property type="component" value="Unassembled WGS sequence"/>
</dbReference>
<keyword evidence="8" id="KW-0539">Nucleus</keyword>
<comment type="caution">
    <text evidence="13">The sequence shown here is derived from an EMBL/GenBank/DDBJ whole genome shotgun (WGS) entry which is preliminary data.</text>
</comment>
<dbReference type="GO" id="GO:0004527">
    <property type="term" value="F:exonuclease activity"/>
    <property type="evidence" value="ECO:0007669"/>
    <property type="project" value="UniProtKB-KW"/>
</dbReference>
<evidence type="ECO:0000256" key="9">
    <source>
        <dbReference type="PIRSR" id="PIRSR610347-1"/>
    </source>
</evidence>
<gene>
    <name evidence="13" type="primary">Gkt_1</name>
    <name evidence="13" type="ORF">G6Z76_0014590</name>
</gene>
<feature type="site" description="Interaction with DNA" evidence="11">
    <location>
        <position position="494"/>
    </location>
</feature>
<dbReference type="GO" id="GO:0006281">
    <property type="term" value="P:DNA repair"/>
    <property type="evidence" value="ECO:0007669"/>
    <property type="project" value="UniProtKB-KW"/>
</dbReference>
<dbReference type="InterPro" id="IPR010347">
    <property type="entry name" value="Tdp1"/>
</dbReference>
<evidence type="ECO:0000256" key="11">
    <source>
        <dbReference type="PIRSR" id="PIRSR610347-3"/>
    </source>
</evidence>
<dbReference type="Pfam" id="PF06087">
    <property type="entry name" value="Tyr-DNA_phospho"/>
    <property type="match status" value="1"/>
</dbReference>
<keyword evidence="6" id="KW-0269">Exonuclease</keyword>
<evidence type="ECO:0000256" key="12">
    <source>
        <dbReference type="SAM" id="MobiDB-lite"/>
    </source>
</evidence>
<evidence type="ECO:0000256" key="1">
    <source>
        <dbReference type="ARBA" id="ARBA00004123"/>
    </source>
</evidence>
<keyword evidence="14" id="KW-1185">Reference proteome</keyword>
<feature type="region of interest" description="Disordered" evidence="12">
    <location>
        <begin position="27"/>
        <end position="88"/>
    </location>
</feature>
<feature type="compositionally biased region" description="Polar residues" evidence="12">
    <location>
        <begin position="58"/>
        <end position="82"/>
    </location>
</feature>
<comment type="similarity">
    <text evidence="2">Belongs to the tyrosyl-DNA phosphodiesterase family.</text>
</comment>
<name>A0A836K756_9HYME</name>
<dbReference type="Gene3D" id="3.30.870.10">
    <property type="entry name" value="Endonuclease Chain A"/>
    <property type="match status" value="2"/>
</dbReference>
<comment type="subcellular location">
    <subcellularLocation>
        <location evidence="1">Nucleus</location>
    </subcellularLocation>
</comment>
<keyword evidence="4" id="KW-0227">DNA damage</keyword>
<keyword evidence="7" id="KW-0234">DNA repair</keyword>
<dbReference type="GO" id="GO:0003697">
    <property type="term" value="F:single-stranded DNA binding"/>
    <property type="evidence" value="ECO:0007669"/>
    <property type="project" value="TreeGrafter"/>
</dbReference>
<evidence type="ECO:0000256" key="3">
    <source>
        <dbReference type="ARBA" id="ARBA00022722"/>
    </source>
</evidence>
<sequence>KSIVQEKQDKFKQMDEGAQVFSIILIGKEHESSKSDKTRKKSREESEDSTFEIEKTRQMSTESNDFTDNSQQNIGDSRSSLKNSEKDSNSITSRMEYFMHKYQVFDSEKIRKKARKMAIRIMRQIGYAVMVEEPERFATKYASSAPYHLFFTRVENSEETYNQQFSITFSEILDRSLGEIVNSLHLTFTVDVGWLYLQYLLAGQRTDMTILYKYRICPCHEELSKNITIIKIAGQLDQYSSHHANIMILQYSNGIRVVVSTAALYSDDWKNRTQGLWISPHLPYLPESAKPSDGESPTGFKKDLERYLSKYKQPALTQWIRAVQMADFSDVNVFLVASVPGIHKGYEADFWGYRKLAHVLSCYATLPRNEQWPIVAQSSGVGCFGLFENWLLKDIIWCMSKETSKDSNNYPHFQFIYPSIANYKQSFDFRVLSTPLSYSAENHFKQQWIESYLYQWKAKETGRDCAMPCIKSYTRISPDSKRVPWFLLTSANLSKAAWGLIKRYEGYSIGNYEAGVLFIPKVITGTATFPIGEEEDTAVPIFPIPYDLPLSRYDSDDSPFINEFIDSLNEM</sequence>
<dbReference type="SUPFAM" id="SSF56024">
    <property type="entry name" value="Phospholipase D/nuclease"/>
    <property type="match status" value="2"/>
</dbReference>
<dbReference type="EMBL" id="JAANIC010002450">
    <property type="protein sequence ID" value="KAG5344942.1"/>
    <property type="molecule type" value="Genomic_DNA"/>
</dbReference>
<keyword evidence="3" id="KW-0540">Nuclease</keyword>
<evidence type="ECO:0000256" key="10">
    <source>
        <dbReference type="PIRSR" id="PIRSR610347-2"/>
    </source>
</evidence>
<feature type="compositionally biased region" description="Basic and acidic residues" evidence="12">
    <location>
        <begin position="27"/>
        <end position="36"/>
    </location>
</feature>
<evidence type="ECO:0000256" key="8">
    <source>
        <dbReference type="ARBA" id="ARBA00023242"/>
    </source>
</evidence>
<evidence type="ECO:0000313" key="13">
    <source>
        <dbReference type="EMBL" id="KAG5344942.1"/>
    </source>
</evidence>
<dbReference type="GO" id="GO:0003690">
    <property type="term" value="F:double-stranded DNA binding"/>
    <property type="evidence" value="ECO:0007669"/>
    <property type="project" value="TreeGrafter"/>
</dbReference>
<dbReference type="GO" id="GO:0005634">
    <property type="term" value="C:nucleus"/>
    <property type="evidence" value="ECO:0007669"/>
    <property type="project" value="UniProtKB-SubCell"/>
</dbReference>
<protein>
    <submittedName>
        <fullName evidence="13">TYDP1 phosphodiesterase</fullName>
    </submittedName>
</protein>